<dbReference type="EMBL" id="JACIFV010000009">
    <property type="protein sequence ID" value="MBB4192797.1"/>
    <property type="molecule type" value="Genomic_DNA"/>
</dbReference>
<dbReference type="AlphaFoldDB" id="A0A7W6QA44"/>
<gene>
    <name evidence="1" type="ORF">GGD53_002957</name>
</gene>
<dbReference type="Pfam" id="PF06199">
    <property type="entry name" value="Phage_tail_2"/>
    <property type="match status" value="1"/>
</dbReference>
<dbReference type="Proteomes" id="UP000524492">
    <property type="component" value="Unassembled WGS sequence"/>
</dbReference>
<evidence type="ECO:0008006" key="3">
    <source>
        <dbReference type="Google" id="ProtNLM"/>
    </source>
</evidence>
<sequence>MAYATTANFHQMVLEVETTNGSGVYSRICGLTSRGINRQHNMATSEVPSCDDESLPAQVGRAVQSSEATISASGVWAAQSHEILLDWWESGQTKSIRIHHVNAAVGDTEYETGNAYLVSINNQAERGTKVTAELSIEFDGIPTRTMKP</sequence>
<proteinExistence type="predicted"/>
<name>A0A7W6QA44_9HYPH</name>
<organism evidence="1 2">
    <name type="scientific">Rhizobium aethiopicum</name>
    <dbReference type="NCBI Taxonomy" id="1138170"/>
    <lineage>
        <taxon>Bacteria</taxon>
        <taxon>Pseudomonadati</taxon>
        <taxon>Pseudomonadota</taxon>
        <taxon>Alphaproteobacteria</taxon>
        <taxon>Hyphomicrobiales</taxon>
        <taxon>Rhizobiaceae</taxon>
        <taxon>Rhizobium/Agrobacterium group</taxon>
        <taxon>Rhizobium</taxon>
    </lineage>
</organism>
<evidence type="ECO:0000313" key="2">
    <source>
        <dbReference type="Proteomes" id="UP000524492"/>
    </source>
</evidence>
<accession>A0A7W6QA44</accession>
<reference evidence="1 2" key="1">
    <citation type="submission" date="2020-08" db="EMBL/GenBank/DDBJ databases">
        <title>Genomic Encyclopedia of Type Strains, Phase IV (KMG-V): Genome sequencing to study the core and pangenomes of soil and plant-associated prokaryotes.</title>
        <authorList>
            <person name="Whitman W."/>
        </authorList>
    </citation>
    <scope>NUCLEOTIDE SEQUENCE [LARGE SCALE GENOMIC DNA]</scope>
    <source>
        <strain evidence="1 2">SEMIA 4074</strain>
    </source>
</reference>
<protein>
    <recommendedName>
        <fullName evidence="3">Phage tail tube protein</fullName>
    </recommendedName>
</protein>
<keyword evidence="2" id="KW-1185">Reference proteome</keyword>
<dbReference type="RefSeq" id="WP_184457078.1">
    <property type="nucleotide sequence ID" value="NZ_JACIFV010000009.1"/>
</dbReference>
<dbReference type="InterPro" id="IPR011855">
    <property type="entry name" value="Phgtail_TP901_1"/>
</dbReference>
<comment type="caution">
    <text evidence="1">The sequence shown here is derived from an EMBL/GenBank/DDBJ whole genome shotgun (WGS) entry which is preliminary data.</text>
</comment>
<evidence type="ECO:0000313" key="1">
    <source>
        <dbReference type="EMBL" id="MBB4192797.1"/>
    </source>
</evidence>